<dbReference type="Proteomes" id="UP001501600">
    <property type="component" value="Unassembled WGS sequence"/>
</dbReference>
<proteinExistence type="predicted"/>
<dbReference type="EMBL" id="BAABLF010000013">
    <property type="protein sequence ID" value="GAA5192161.1"/>
    <property type="molecule type" value="Genomic_DNA"/>
</dbReference>
<evidence type="ECO:0000313" key="2">
    <source>
        <dbReference type="EMBL" id="GAA5192161.1"/>
    </source>
</evidence>
<evidence type="ECO:0000313" key="3">
    <source>
        <dbReference type="Proteomes" id="UP001501600"/>
    </source>
</evidence>
<name>A0ABP9S7T0_9GAMM</name>
<sequence>MIATLFFGLTAVPAQANKPEWAGKGKPPTQEQKEAHKEAMRSKRGNEVEKLEPEPRPTLRERLDERTKEAEREADRRARDTHDSREMTGRETRSRERLEQRTEETEREADRRARDTHDSREMMGRETHSREVRGAEVGKGTR</sequence>
<feature type="region of interest" description="Disordered" evidence="1">
    <location>
        <begin position="1"/>
        <end position="142"/>
    </location>
</feature>
<gene>
    <name evidence="2" type="ORF">GCM10025772_20660</name>
</gene>
<organism evidence="2 3">
    <name type="scientific">Ferrimonas gelatinilytica</name>
    <dbReference type="NCBI Taxonomy" id="1255257"/>
    <lineage>
        <taxon>Bacteria</taxon>
        <taxon>Pseudomonadati</taxon>
        <taxon>Pseudomonadota</taxon>
        <taxon>Gammaproteobacteria</taxon>
        <taxon>Alteromonadales</taxon>
        <taxon>Ferrimonadaceae</taxon>
        <taxon>Ferrimonas</taxon>
    </lineage>
</organism>
<comment type="caution">
    <text evidence="2">The sequence shown here is derived from an EMBL/GenBank/DDBJ whole genome shotgun (WGS) entry which is preliminary data.</text>
</comment>
<reference evidence="3" key="1">
    <citation type="journal article" date="2019" name="Int. J. Syst. Evol. Microbiol.">
        <title>The Global Catalogue of Microorganisms (GCM) 10K type strain sequencing project: providing services to taxonomists for standard genome sequencing and annotation.</title>
        <authorList>
            <consortium name="The Broad Institute Genomics Platform"/>
            <consortium name="The Broad Institute Genome Sequencing Center for Infectious Disease"/>
            <person name="Wu L."/>
            <person name="Ma J."/>
        </authorList>
    </citation>
    <scope>NUCLEOTIDE SEQUENCE [LARGE SCALE GENOMIC DNA]</scope>
    <source>
        <strain evidence="3">JCM 18720</strain>
    </source>
</reference>
<protein>
    <submittedName>
        <fullName evidence="2">Uncharacterized protein</fullName>
    </submittedName>
</protein>
<accession>A0ABP9S7T0</accession>
<evidence type="ECO:0000256" key="1">
    <source>
        <dbReference type="SAM" id="MobiDB-lite"/>
    </source>
</evidence>
<keyword evidence="3" id="KW-1185">Reference proteome</keyword>
<feature type="compositionally biased region" description="Basic and acidic residues" evidence="1">
    <location>
        <begin position="31"/>
        <end position="136"/>
    </location>
</feature>